<dbReference type="InterPro" id="IPR003615">
    <property type="entry name" value="HNH_nuc"/>
</dbReference>
<dbReference type="EMBL" id="DS995786">
    <property type="protein sequence ID" value="EGE08769.1"/>
    <property type="molecule type" value="Genomic_DNA"/>
</dbReference>
<feature type="compositionally biased region" description="Low complexity" evidence="1">
    <location>
        <begin position="103"/>
        <end position="116"/>
    </location>
</feature>
<protein>
    <recommendedName>
        <fullName evidence="2">HNH nuclease domain-containing protein</fullName>
    </recommendedName>
</protein>
<dbReference type="VEuPathDB" id="FungiDB:TEQG_07726"/>
<sequence>MAEAEFESQVRVELIKKISDGARGEIAQPLWPFLWLADIPQLERISSNPDLVTYVAGLAARIKESKLLPRWTQRARDRTPSPTSSPAPATTRLSELAEPRDQPGSPTSSGRSTPRSLSKKAVNLCRARDENRCVITGADDPVECAHIFPFSMRGLQAPDIVQGPFNPWSVLRMFWSNERVDAWYNAITGPLGTETVRNLMCLAPSVYKYHGRSFFALEPVEENPESLTIRFHWLPHMHNLRKIKPDTRPSFPSGIGCGRRIRLWNVMTGMEIVSGTLIRISASDGIPLPDPALLQMQWMLQRIIALAGGAEAFEESNDGDDDDDDDDDYYDYPEFY</sequence>
<dbReference type="AlphaFoldDB" id="F2Q3Q1"/>
<dbReference type="Proteomes" id="UP000009169">
    <property type="component" value="Unassembled WGS sequence"/>
</dbReference>
<name>F2Q3Q1_TRIEC</name>
<evidence type="ECO:0000313" key="3">
    <source>
        <dbReference type="EMBL" id="EGE08769.1"/>
    </source>
</evidence>
<dbReference type="Pfam" id="PF13391">
    <property type="entry name" value="HNH_2"/>
    <property type="match status" value="1"/>
</dbReference>
<reference evidence="4" key="1">
    <citation type="journal article" date="2012" name="MBio">
        <title>Comparative genome analysis of Trichophyton rubrum and related dermatophytes reveals candidate genes involved in infection.</title>
        <authorList>
            <person name="Martinez D.A."/>
            <person name="Oliver B.G."/>
            <person name="Graeser Y."/>
            <person name="Goldberg J.M."/>
            <person name="Li W."/>
            <person name="Martinez-Rossi N.M."/>
            <person name="Monod M."/>
            <person name="Shelest E."/>
            <person name="Barton R.C."/>
            <person name="Birch E."/>
            <person name="Brakhage A.A."/>
            <person name="Chen Z."/>
            <person name="Gurr S.J."/>
            <person name="Heiman D."/>
            <person name="Heitman J."/>
            <person name="Kosti I."/>
            <person name="Rossi A."/>
            <person name="Saif S."/>
            <person name="Samalova M."/>
            <person name="Saunders C.W."/>
            <person name="Shea T."/>
            <person name="Summerbell R.C."/>
            <person name="Xu J."/>
            <person name="Young S."/>
            <person name="Zeng Q."/>
            <person name="Birren B.W."/>
            <person name="Cuomo C.A."/>
            <person name="White T.C."/>
        </authorList>
    </citation>
    <scope>NUCLEOTIDE SEQUENCE [LARGE SCALE GENOMIC DNA]</scope>
    <source>
        <strain evidence="4">ATCC MYA-4606 / CBS 127.97</strain>
    </source>
</reference>
<feature type="compositionally biased region" description="Low complexity" evidence="1">
    <location>
        <begin position="80"/>
        <end position="94"/>
    </location>
</feature>
<organism evidence="3 4">
    <name type="scientific">Trichophyton equinum (strain ATCC MYA-4606 / CBS 127.97)</name>
    <name type="common">Horse ringworm fungus</name>
    <dbReference type="NCBI Taxonomy" id="559882"/>
    <lineage>
        <taxon>Eukaryota</taxon>
        <taxon>Fungi</taxon>
        <taxon>Dikarya</taxon>
        <taxon>Ascomycota</taxon>
        <taxon>Pezizomycotina</taxon>
        <taxon>Eurotiomycetes</taxon>
        <taxon>Eurotiomycetidae</taxon>
        <taxon>Onygenales</taxon>
        <taxon>Arthrodermataceae</taxon>
        <taxon>Trichophyton</taxon>
    </lineage>
</organism>
<accession>F2Q3Q1</accession>
<evidence type="ECO:0000259" key="2">
    <source>
        <dbReference type="Pfam" id="PF13391"/>
    </source>
</evidence>
<evidence type="ECO:0000313" key="4">
    <source>
        <dbReference type="Proteomes" id="UP000009169"/>
    </source>
</evidence>
<feature type="region of interest" description="Disordered" evidence="1">
    <location>
        <begin position="70"/>
        <end position="117"/>
    </location>
</feature>
<evidence type="ECO:0000256" key="1">
    <source>
        <dbReference type="SAM" id="MobiDB-lite"/>
    </source>
</evidence>
<feature type="region of interest" description="Disordered" evidence="1">
    <location>
        <begin position="313"/>
        <end position="336"/>
    </location>
</feature>
<dbReference type="HOGENOM" id="CLU_039755_3_1_1"/>
<feature type="domain" description="HNH nuclease" evidence="2">
    <location>
        <begin position="133"/>
        <end position="217"/>
    </location>
</feature>
<gene>
    <name evidence="3" type="ORF">TEQG_07726</name>
</gene>
<keyword evidence="4" id="KW-1185">Reference proteome</keyword>
<proteinExistence type="predicted"/>